<dbReference type="STRING" id="8167.A0A484CDP1"/>
<dbReference type="PANTHER" id="PTHR46791:SF11">
    <property type="entry name" value="INTEGRASE CATALYTIC DOMAIN-CONTAINING PROTEIN"/>
    <property type="match status" value="1"/>
</dbReference>
<evidence type="ECO:0000313" key="1">
    <source>
        <dbReference type="EMBL" id="TDH00143.1"/>
    </source>
</evidence>
<comment type="caution">
    <text evidence="1">The sequence shown here is derived from an EMBL/GenBank/DDBJ whole genome shotgun (WGS) entry which is preliminary data.</text>
</comment>
<dbReference type="AlphaFoldDB" id="A0A484CDP1"/>
<dbReference type="EMBL" id="SCKG01000018">
    <property type="protein sequence ID" value="TDH00143.1"/>
    <property type="molecule type" value="Genomic_DNA"/>
</dbReference>
<dbReference type="Proteomes" id="UP000295070">
    <property type="component" value="Chromosome 18"/>
</dbReference>
<accession>A0A484CDP1</accession>
<protein>
    <submittedName>
        <fullName evidence="1">Uncharacterized protein</fullName>
    </submittedName>
</protein>
<evidence type="ECO:0000313" key="2">
    <source>
        <dbReference type="Proteomes" id="UP000295070"/>
    </source>
</evidence>
<reference evidence="1 2" key="1">
    <citation type="submission" date="2019-01" db="EMBL/GenBank/DDBJ databases">
        <title>A chromosome-scale genome assembly of the yellow perch, Perca flavescens.</title>
        <authorList>
            <person name="Feron R."/>
            <person name="Morvezen R."/>
            <person name="Bestin A."/>
            <person name="Haffray P."/>
            <person name="Klopp C."/>
            <person name="Zahm M."/>
            <person name="Cabau C."/>
            <person name="Roques C."/>
            <person name="Donnadieu C."/>
            <person name="Bouchez O."/>
            <person name="Christie M."/>
            <person name="Larson W."/>
            <person name="Guiguen Y."/>
        </authorList>
    </citation>
    <scope>NUCLEOTIDE SEQUENCE [LARGE SCALE GENOMIC DNA]</scope>
    <source>
        <strain evidence="1">YP-PL-M2</strain>
        <tissue evidence="1">Blood</tissue>
    </source>
</reference>
<keyword evidence="2" id="KW-1185">Reference proteome</keyword>
<dbReference type="PANTHER" id="PTHR46791">
    <property type="entry name" value="EXPRESSED PROTEIN"/>
    <property type="match status" value="1"/>
</dbReference>
<sequence length="264" mass="30467">MDDGNVNDFGQQPQDNCGDTLRRQVLLRLLSKFEMGLARQPIDLDYFEFTCRQELYLCNALSRHFNVPAEILQALDEFFKAVKECLELTNVHIIANTVPGAMGRPMLDIDRDSIEELLELDLPVPCISKMLGVSRRTLFRRLKEFDLSARRYSAIDDDELDNVVRQIKDEMPTAGYRMVKGRLRSNRINVQWRRVAASLHRVDSVGILSRLAGLGCIIRRTYSVRGPLSLWHVDTNHKLIRCDVPECRHQQPGIHRIFCLQEGY</sequence>
<proteinExistence type="predicted"/>
<name>A0A484CDP1_PERFV</name>
<gene>
    <name evidence="1" type="ORF">EPR50_G00185070</name>
</gene>
<organism evidence="1 2">
    <name type="scientific">Perca flavescens</name>
    <name type="common">American yellow perch</name>
    <name type="synonym">Morone flavescens</name>
    <dbReference type="NCBI Taxonomy" id="8167"/>
    <lineage>
        <taxon>Eukaryota</taxon>
        <taxon>Metazoa</taxon>
        <taxon>Chordata</taxon>
        <taxon>Craniata</taxon>
        <taxon>Vertebrata</taxon>
        <taxon>Euteleostomi</taxon>
        <taxon>Actinopterygii</taxon>
        <taxon>Neopterygii</taxon>
        <taxon>Teleostei</taxon>
        <taxon>Neoteleostei</taxon>
        <taxon>Acanthomorphata</taxon>
        <taxon>Eupercaria</taxon>
        <taxon>Perciformes</taxon>
        <taxon>Percoidei</taxon>
        <taxon>Percidae</taxon>
        <taxon>Percinae</taxon>
        <taxon>Perca</taxon>
    </lineage>
</organism>